<feature type="transmembrane region" description="Helical" evidence="2">
    <location>
        <begin position="16"/>
        <end position="34"/>
    </location>
</feature>
<dbReference type="PANTHER" id="PTHR10728:SF40">
    <property type="entry name" value="PATATIN FAMILY PROTEIN"/>
    <property type="match status" value="1"/>
</dbReference>
<dbReference type="Proteomes" id="UP000030848">
    <property type="component" value="Unassembled WGS sequence"/>
</dbReference>
<reference evidence="3 4" key="1">
    <citation type="submission" date="2014-10" db="EMBL/GenBank/DDBJ databases">
        <title>Genome sequence of Micropolyspora internatus JCM3315.</title>
        <authorList>
            <person name="Shin S.-K."/>
            <person name="Yi H."/>
        </authorList>
    </citation>
    <scope>NUCLEOTIDE SEQUENCE [LARGE SCALE GENOMIC DNA]</scope>
    <source>
        <strain evidence="3 4">JCM 3315</strain>
    </source>
</reference>
<gene>
    <name evidence="3" type="ORF">MINT15_37760</name>
</gene>
<evidence type="ECO:0000256" key="2">
    <source>
        <dbReference type="SAM" id="Phobius"/>
    </source>
</evidence>
<protein>
    <submittedName>
        <fullName evidence="3">Phospholipase</fullName>
    </submittedName>
</protein>
<dbReference type="RefSeq" id="WP_037312589.1">
    <property type="nucleotide sequence ID" value="NZ_FOWS01000001.1"/>
</dbReference>
<feature type="transmembrane region" description="Helical" evidence="2">
    <location>
        <begin position="378"/>
        <end position="397"/>
    </location>
</feature>
<name>A0A837DB30_9PSEU</name>
<dbReference type="GO" id="GO:0046475">
    <property type="term" value="P:glycerophospholipid catabolic process"/>
    <property type="evidence" value="ECO:0007669"/>
    <property type="project" value="TreeGrafter"/>
</dbReference>
<keyword evidence="2" id="KW-0812">Transmembrane</keyword>
<dbReference type="OrthoDB" id="100544at2"/>
<keyword evidence="2" id="KW-1133">Transmembrane helix</keyword>
<keyword evidence="2" id="KW-0472">Membrane</keyword>
<dbReference type="GO" id="GO:0004623">
    <property type="term" value="F:phospholipase A2 activity"/>
    <property type="evidence" value="ECO:0007669"/>
    <property type="project" value="TreeGrafter"/>
</dbReference>
<dbReference type="AlphaFoldDB" id="A0A837DB30"/>
<evidence type="ECO:0000313" key="3">
    <source>
        <dbReference type="EMBL" id="KHF43574.1"/>
    </source>
</evidence>
<feature type="transmembrane region" description="Helical" evidence="2">
    <location>
        <begin position="664"/>
        <end position="681"/>
    </location>
</feature>
<feature type="transmembrane region" description="Helical" evidence="2">
    <location>
        <begin position="146"/>
        <end position="166"/>
    </location>
</feature>
<sequence length="945" mass="101099">MSVPGPVRRDVPPRPIAAGLALTAIVLTVVGGWWHTGSTLIAVEFPTPENAERAGDPSAVMSAAGWGFALALCYGLGLYLGTAAAGWVWRTPSARTGVRFGLTATVVACTTHLVENIVLLSAGGSVAAGSVLAHTVTALAVVKYSALFPAAIIAVTGSAVLVWRCVVHSPQELARRAEHVLDTVPPRPLEPDDPPLPTSSDARATRWLQAYTVPDVRPELISERWRRGMHTTGFCLSGGGIRAACVALGALRSLREELLDARYLVSVSGGGYTAGAFQQALTGAGTPPPGGTVLRDPETVFTDGTAEHNHIRRHSSYLADTAGELLATLGRVARGLLLSLAVLFGPALILGVALGWLYQRVPLTSLSADSLDHPTPRLGAAVAVVVLAMAAFLLGVFARDKNGHPTGTARLATDCAGLAWIVAGAAVVVPSLAWAASWLLSHTDRAIDVGASVGVVALTYLSAVSAMAWRNRTVLRRRFGFLRRNTATTASLSVPNGLVRRLLVILTTGVLALLWLLLLGAAVMTEGRDEALWTALVTLVVVVLLGGVFDITSLSLHPFYRERLARAFAVRVQRRHSDGQVVAVPYEPSETTTLSAYGVVAEGVRFPETIFAAAANLKGEHRTPPGLGAVSFTMSAKWTGGPDVGWVRTDDLERIATGRIRRDLTVQGAVALSGAAFASAMGRMSRWFQVLLAVSGARLGAWLPNPGFVRQAREAARRGDWTYPWLPQVRRLPYLVKEVFGRHAHHDRLLHISDGAHYDNLGLVELLRRRCTRIYCIDASNDSPPTARTLAEALELAWQELGIRVELHDPWCADPGSARSQYPDHPLADRLAVSPVITGTIHYPPESGLDEGVTGELIVARGVLWPSLPYSLLSYAAHHPEFPGDSTSDQWFDHGQFAAYTELGTQLGLAVRHRTTQPPTSSARTTHPTFDPEDVHAAPPTSQRR</sequence>
<dbReference type="EMBL" id="JRZE01000006">
    <property type="protein sequence ID" value="KHF43574.1"/>
    <property type="molecule type" value="Genomic_DNA"/>
</dbReference>
<dbReference type="SUPFAM" id="SSF52151">
    <property type="entry name" value="FabD/lysophospholipase-like"/>
    <property type="match status" value="1"/>
</dbReference>
<comment type="caution">
    <text evidence="3">The sequence shown here is derived from an EMBL/GenBank/DDBJ whole genome shotgun (WGS) entry which is preliminary data.</text>
</comment>
<dbReference type="InterPro" id="IPR016035">
    <property type="entry name" value="Acyl_Trfase/lysoPLipase"/>
</dbReference>
<accession>A0A837DB30</accession>
<dbReference type="GO" id="GO:0005829">
    <property type="term" value="C:cytosol"/>
    <property type="evidence" value="ECO:0007669"/>
    <property type="project" value="TreeGrafter"/>
</dbReference>
<dbReference type="PANTHER" id="PTHR10728">
    <property type="entry name" value="CYTOSOLIC PHOSPHOLIPASE A2"/>
    <property type="match status" value="1"/>
</dbReference>
<dbReference type="Gene3D" id="3.40.1090.10">
    <property type="entry name" value="Cytosolic phospholipase A2 catalytic domain"/>
    <property type="match status" value="1"/>
</dbReference>
<evidence type="ECO:0000313" key="4">
    <source>
        <dbReference type="Proteomes" id="UP000030848"/>
    </source>
</evidence>
<feature type="transmembrane region" description="Helical" evidence="2">
    <location>
        <begin position="66"/>
        <end position="88"/>
    </location>
</feature>
<evidence type="ECO:0000256" key="1">
    <source>
        <dbReference type="SAM" id="MobiDB-lite"/>
    </source>
</evidence>
<feature type="transmembrane region" description="Helical" evidence="2">
    <location>
        <begin position="418"/>
        <end position="440"/>
    </location>
</feature>
<feature type="transmembrane region" description="Helical" evidence="2">
    <location>
        <begin position="336"/>
        <end position="358"/>
    </location>
</feature>
<feature type="compositionally biased region" description="Polar residues" evidence="1">
    <location>
        <begin position="916"/>
        <end position="928"/>
    </location>
</feature>
<proteinExistence type="predicted"/>
<feature type="transmembrane region" description="Helical" evidence="2">
    <location>
        <begin position="502"/>
        <end position="525"/>
    </location>
</feature>
<feature type="transmembrane region" description="Helical" evidence="2">
    <location>
        <begin position="531"/>
        <end position="556"/>
    </location>
</feature>
<feature type="transmembrane region" description="Helical" evidence="2">
    <location>
        <begin position="446"/>
        <end position="469"/>
    </location>
</feature>
<feature type="region of interest" description="Disordered" evidence="1">
    <location>
        <begin position="913"/>
        <end position="945"/>
    </location>
</feature>
<organism evidence="3 4">
    <name type="scientific">Saccharomonospora viridis</name>
    <dbReference type="NCBI Taxonomy" id="1852"/>
    <lineage>
        <taxon>Bacteria</taxon>
        <taxon>Bacillati</taxon>
        <taxon>Actinomycetota</taxon>
        <taxon>Actinomycetes</taxon>
        <taxon>Pseudonocardiales</taxon>
        <taxon>Pseudonocardiaceae</taxon>
        <taxon>Saccharomonospora</taxon>
    </lineage>
</organism>